<dbReference type="Proteomes" id="UP000011115">
    <property type="component" value="Unassembled WGS sequence"/>
</dbReference>
<keyword evidence="2" id="KW-1185">Reference proteome</keyword>
<accession>M1C9W4</accession>
<reference evidence="1" key="2">
    <citation type="submission" date="2015-06" db="UniProtKB">
        <authorList>
            <consortium name="EnsemblPlants"/>
        </authorList>
    </citation>
    <scope>IDENTIFICATION</scope>
    <source>
        <strain evidence="1">DM1-3 516 R44</strain>
    </source>
</reference>
<protein>
    <submittedName>
        <fullName evidence="1">Uncharacterized protein</fullName>
    </submittedName>
</protein>
<proteinExistence type="predicted"/>
<name>M1C9W4_SOLTU</name>
<evidence type="ECO:0000313" key="1">
    <source>
        <dbReference type="EnsemblPlants" id="PGSC0003DMT400062975"/>
    </source>
</evidence>
<evidence type="ECO:0000313" key="2">
    <source>
        <dbReference type="Proteomes" id="UP000011115"/>
    </source>
</evidence>
<reference evidence="2" key="1">
    <citation type="journal article" date="2011" name="Nature">
        <title>Genome sequence and analysis of the tuber crop potato.</title>
        <authorList>
            <consortium name="The Potato Genome Sequencing Consortium"/>
        </authorList>
    </citation>
    <scope>NUCLEOTIDE SEQUENCE [LARGE SCALE GENOMIC DNA]</scope>
    <source>
        <strain evidence="2">cv. DM1-3 516 R44</strain>
    </source>
</reference>
<dbReference type="PaxDb" id="4113-PGSC0003DMT400062975"/>
<dbReference type="HOGENOM" id="CLU_2473353_0_0_1"/>
<sequence>MRIASTSILTSERKVAKLVDRQEEQQIGRLEEFERRSKKVIGVRWWFMVDIEREGCVRRRLGQSASNKGFSTRGWIRVAHEQWVPSSL</sequence>
<dbReference type="Gramene" id="PGSC0003DMT400062975">
    <property type="protein sequence ID" value="PGSC0003DMT400062975"/>
    <property type="gene ID" value="PGSC0003DMG400024506"/>
</dbReference>
<organism evidence="1 2">
    <name type="scientific">Solanum tuberosum</name>
    <name type="common">Potato</name>
    <dbReference type="NCBI Taxonomy" id="4113"/>
    <lineage>
        <taxon>Eukaryota</taxon>
        <taxon>Viridiplantae</taxon>
        <taxon>Streptophyta</taxon>
        <taxon>Embryophyta</taxon>
        <taxon>Tracheophyta</taxon>
        <taxon>Spermatophyta</taxon>
        <taxon>Magnoliopsida</taxon>
        <taxon>eudicotyledons</taxon>
        <taxon>Gunneridae</taxon>
        <taxon>Pentapetalae</taxon>
        <taxon>asterids</taxon>
        <taxon>lamiids</taxon>
        <taxon>Solanales</taxon>
        <taxon>Solanaceae</taxon>
        <taxon>Solanoideae</taxon>
        <taxon>Solaneae</taxon>
        <taxon>Solanum</taxon>
    </lineage>
</organism>
<dbReference type="AlphaFoldDB" id="M1C9W4"/>
<dbReference type="InParanoid" id="M1C9W4"/>
<dbReference type="EnsemblPlants" id="PGSC0003DMT400062975">
    <property type="protein sequence ID" value="PGSC0003DMT400062975"/>
    <property type="gene ID" value="PGSC0003DMG400024506"/>
</dbReference>